<name>A8SDJ6_9FIRM</name>
<dbReference type="HOGENOM" id="CLU_3289970_0_0_9"/>
<dbReference type="AlphaFoldDB" id="A8SDJ6"/>
<reference evidence="1 2" key="2">
    <citation type="submission" date="2007-09" db="EMBL/GenBank/DDBJ databases">
        <authorList>
            <person name="Fulton L."/>
            <person name="Clifton S."/>
            <person name="Fulton B."/>
            <person name="Xu J."/>
            <person name="Minx P."/>
            <person name="Pepin K.H."/>
            <person name="Johnson M."/>
            <person name="Thiruvilangam P."/>
            <person name="Bhonagiri V."/>
            <person name="Nash W.E."/>
            <person name="Mardis E.R."/>
            <person name="Wilson R.K."/>
        </authorList>
    </citation>
    <scope>NUCLEOTIDE SEQUENCE [LARGE SCALE GENOMIC DNA]</scope>
    <source>
        <strain evidence="1 2">M21/2</strain>
    </source>
</reference>
<evidence type="ECO:0000313" key="1">
    <source>
        <dbReference type="EMBL" id="EDP20916.1"/>
    </source>
</evidence>
<protein>
    <submittedName>
        <fullName evidence="1">Uncharacterized protein</fullName>
    </submittedName>
</protein>
<organism evidence="1 2">
    <name type="scientific">Faecalibacterium prausnitzii M21/2</name>
    <dbReference type="NCBI Taxonomy" id="411485"/>
    <lineage>
        <taxon>Bacteria</taxon>
        <taxon>Bacillati</taxon>
        <taxon>Bacillota</taxon>
        <taxon>Clostridia</taxon>
        <taxon>Eubacteriales</taxon>
        <taxon>Oscillospiraceae</taxon>
        <taxon>Faecalibacterium</taxon>
    </lineage>
</organism>
<evidence type="ECO:0000313" key="2">
    <source>
        <dbReference type="Proteomes" id="UP000005945"/>
    </source>
</evidence>
<gene>
    <name evidence="1" type="ORF">FAEPRAM212_02242</name>
</gene>
<comment type="caution">
    <text evidence="1">The sequence shown here is derived from an EMBL/GenBank/DDBJ whole genome shotgun (WGS) entry which is preliminary data.</text>
</comment>
<sequence length="40" mass="4563">MFVTAFLKKVQNLVSFGRFNKKGVHTFVNNYKRVGKNSAS</sequence>
<dbReference type="Proteomes" id="UP000005945">
    <property type="component" value="Unassembled WGS sequence"/>
</dbReference>
<proteinExistence type="predicted"/>
<dbReference type="EMBL" id="ABED02000028">
    <property type="protein sequence ID" value="EDP20916.1"/>
    <property type="molecule type" value="Genomic_DNA"/>
</dbReference>
<reference evidence="1 2" key="1">
    <citation type="submission" date="2007-09" db="EMBL/GenBank/DDBJ databases">
        <title>Draft genome sequence of Faecalibacterium prausnitzii M21/2.</title>
        <authorList>
            <person name="Sudarsanam P."/>
            <person name="Ley R."/>
            <person name="Guruge J."/>
            <person name="Turnbaugh P.J."/>
            <person name="Mahowald M."/>
            <person name="Liep D."/>
            <person name="Gordon J."/>
        </authorList>
    </citation>
    <scope>NUCLEOTIDE SEQUENCE [LARGE SCALE GENOMIC DNA]</scope>
    <source>
        <strain evidence="1 2">M21/2</strain>
    </source>
</reference>
<accession>A8SDJ6</accession>